<proteinExistence type="predicted"/>
<comment type="caution">
    <text evidence="1">The sequence shown here is derived from an EMBL/GenBank/DDBJ whole genome shotgun (WGS) entry which is preliminary data.</text>
</comment>
<feature type="non-terminal residue" evidence="1">
    <location>
        <position position="1"/>
    </location>
</feature>
<name>A0AAW5KLB7_9FIRM</name>
<dbReference type="AlphaFoldDB" id="A0AAW5KLB7"/>
<organism evidence="1 2">
    <name type="scientific">Bittarella massiliensis</name>
    <name type="common">ex Durand et al. 2017</name>
    <dbReference type="NCBI Taxonomy" id="1720313"/>
    <lineage>
        <taxon>Bacteria</taxon>
        <taxon>Bacillati</taxon>
        <taxon>Bacillota</taxon>
        <taxon>Clostridia</taxon>
        <taxon>Eubacteriales</taxon>
        <taxon>Oscillospiraceae</taxon>
        <taxon>Bittarella (ex Durand et al. 2017)</taxon>
    </lineage>
</organism>
<sequence length="81" mass="8710">LLPNGTYLAGRPVGPDILLGELIPPDLPQPFTAKEYAKAARQRLEMARRALNVLASLGLVERAGKAGRAYLYPLPAEVENG</sequence>
<evidence type="ECO:0000313" key="1">
    <source>
        <dbReference type="EMBL" id="MCQ4950734.1"/>
    </source>
</evidence>
<dbReference type="EMBL" id="JANGAB010000197">
    <property type="protein sequence ID" value="MCQ4950734.1"/>
    <property type="molecule type" value="Genomic_DNA"/>
</dbReference>
<dbReference type="Proteomes" id="UP001205063">
    <property type="component" value="Unassembled WGS sequence"/>
</dbReference>
<protein>
    <submittedName>
        <fullName evidence="1">Uncharacterized protein</fullName>
    </submittedName>
</protein>
<reference evidence="1" key="1">
    <citation type="submission" date="2022-06" db="EMBL/GenBank/DDBJ databases">
        <title>Isolation of gut microbiota from human fecal samples.</title>
        <authorList>
            <person name="Pamer E.G."/>
            <person name="Barat B."/>
            <person name="Waligurski E."/>
            <person name="Medina S."/>
            <person name="Paddock L."/>
            <person name="Mostad J."/>
        </authorList>
    </citation>
    <scope>NUCLEOTIDE SEQUENCE</scope>
    <source>
        <strain evidence="1">DFI.7.96</strain>
    </source>
</reference>
<accession>A0AAW5KLB7</accession>
<evidence type="ECO:0000313" key="2">
    <source>
        <dbReference type="Proteomes" id="UP001205063"/>
    </source>
</evidence>
<gene>
    <name evidence="1" type="ORF">NE646_13945</name>
</gene>